<accession>A0A8J8KH07</accession>
<protein>
    <submittedName>
        <fullName evidence="1">Uncharacterized protein</fullName>
    </submittedName>
</protein>
<comment type="caution">
    <text evidence="1">The sequence shown here is derived from an EMBL/GenBank/DDBJ whole genome shotgun (WGS) entry which is preliminary data.</text>
</comment>
<evidence type="ECO:0000313" key="2">
    <source>
        <dbReference type="Proteomes" id="UP000728647"/>
    </source>
</evidence>
<gene>
    <name evidence="1" type="ORF">HT576_16415</name>
</gene>
<organism evidence="1 2">
    <name type="scientific">Haloterrigena gelatinilytica</name>
    <dbReference type="NCBI Taxonomy" id="2741724"/>
    <lineage>
        <taxon>Archaea</taxon>
        <taxon>Methanobacteriati</taxon>
        <taxon>Methanobacteriota</taxon>
        <taxon>Stenosarchaea group</taxon>
        <taxon>Halobacteria</taxon>
        <taxon>Halobacteriales</taxon>
        <taxon>Natrialbaceae</taxon>
        <taxon>Haloterrigena</taxon>
    </lineage>
</organism>
<evidence type="ECO:0000313" key="1">
    <source>
        <dbReference type="EMBL" id="NUB92592.1"/>
    </source>
</evidence>
<reference evidence="1" key="1">
    <citation type="submission" date="2020-06" db="EMBL/GenBank/DDBJ databases">
        <title>Haloterrigena sp. nov., an extremely halophilic archaeon isolated from a saline sediment.</title>
        <authorList>
            <person name="Liu B.-B."/>
        </authorList>
    </citation>
    <scope>NUCLEOTIDE SEQUENCE</scope>
    <source>
        <strain evidence="1">SYSU A121-1</strain>
    </source>
</reference>
<sequence>MSKAALGISGSSLFIGNVNAEETKSGGSEDHLFPEVEQLSQSSIFNYFNSIRSRNPVKRGLDLIESEMGPALSYENIVGYQYKYEGRPDNVLLDLRFQDREDSGHMSIATDSDSVVVAVRAKGEMYYTNNVANQEFGKDIVTADEWEKQNQVGVQSRNQVTPASSPCITIPWGDICSLSSIAGYFGSIGAVLLEGADVKVLAKKTTYRLGVASVVIGTTGVTCDLQNFLTECGAPQSQSICLTIDGIPPYGFGVPTLTFETDYVNC</sequence>
<proteinExistence type="predicted"/>
<dbReference type="AlphaFoldDB" id="A0A8J8KH07"/>
<dbReference type="Proteomes" id="UP000728647">
    <property type="component" value="Unassembled WGS sequence"/>
</dbReference>
<dbReference type="EMBL" id="JABURA010000001">
    <property type="protein sequence ID" value="NUB92592.1"/>
    <property type="molecule type" value="Genomic_DNA"/>
</dbReference>
<name>A0A8J8KH07_9EURY</name>